<keyword evidence="3" id="KW-0813">Transport</keyword>
<evidence type="ECO:0000256" key="12">
    <source>
        <dbReference type="ARBA" id="ARBA00023139"/>
    </source>
</evidence>
<name>A0A4V2PGU8_9GAMM</name>
<dbReference type="Proteomes" id="UP000295707">
    <property type="component" value="Unassembled WGS sequence"/>
</dbReference>
<feature type="signal peptide" evidence="15">
    <location>
        <begin position="1"/>
        <end position="20"/>
    </location>
</feature>
<dbReference type="Gene3D" id="3.30.1950.10">
    <property type="entry name" value="wza like domain"/>
    <property type="match status" value="1"/>
</dbReference>
<keyword evidence="6" id="KW-0812">Transmembrane</keyword>
<dbReference type="GO" id="GO:0015288">
    <property type="term" value="F:porin activity"/>
    <property type="evidence" value="ECO:0007669"/>
    <property type="project" value="UniProtKB-KW"/>
</dbReference>
<keyword evidence="13" id="KW-0998">Cell outer membrane</keyword>
<dbReference type="NCBIfam" id="TIGR03027">
    <property type="entry name" value="pepcterm_export"/>
    <property type="match status" value="1"/>
</dbReference>
<evidence type="ECO:0000256" key="13">
    <source>
        <dbReference type="ARBA" id="ARBA00023237"/>
    </source>
</evidence>
<dbReference type="InterPro" id="IPR054765">
    <property type="entry name" value="SLBB_dom"/>
</dbReference>
<keyword evidence="4" id="KW-1134">Transmembrane beta strand</keyword>
<dbReference type="InterPro" id="IPR003715">
    <property type="entry name" value="Poly_export_N"/>
</dbReference>
<protein>
    <submittedName>
        <fullName evidence="18">Polysaccharide export outer membrane protein</fullName>
    </submittedName>
</protein>
<evidence type="ECO:0000259" key="16">
    <source>
        <dbReference type="Pfam" id="PF02563"/>
    </source>
</evidence>
<dbReference type="GO" id="GO:0009279">
    <property type="term" value="C:cell outer membrane"/>
    <property type="evidence" value="ECO:0007669"/>
    <property type="project" value="UniProtKB-SubCell"/>
</dbReference>
<evidence type="ECO:0000256" key="5">
    <source>
        <dbReference type="ARBA" id="ARBA00022597"/>
    </source>
</evidence>
<keyword evidence="19" id="KW-1185">Reference proteome</keyword>
<comment type="caution">
    <text evidence="18">The sequence shown here is derived from an EMBL/GenBank/DDBJ whole genome shotgun (WGS) entry which is preliminary data.</text>
</comment>
<gene>
    <name evidence="18" type="ORF">DFR30_1471</name>
</gene>
<evidence type="ECO:0000256" key="11">
    <source>
        <dbReference type="ARBA" id="ARBA00023136"/>
    </source>
</evidence>
<keyword evidence="10" id="KW-0626">Porin</keyword>
<evidence type="ECO:0000256" key="10">
    <source>
        <dbReference type="ARBA" id="ARBA00023114"/>
    </source>
</evidence>
<evidence type="ECO:0000256" key="1">
    <source>
        <dbReference type="ARBA" id="ARBA00004571"/>
    </source>
</evidence>
<dbReference type="Pfam" id="PF02563">
    <property type="entry name" value="Poly_export"/>
    <property type="match status" value="1"/>
</dbReference>
<evidence type="ECO:0000256" key="4">
    <source>
        <dbReference type="ARBA" id="ARBA00022452"/>
    </source>
</evidence>
<accession>A0A4V2PGU8</accession>
<dbReference type="Gene3D" id="3.10.560.10">
    <property type="entry name" value="Outer membrane lipoprotein wza domain like"/>
    <property type="match status" value="1"/>
</dbReference>
<evidence type="ECO:0000256" key="8">
    <source>
        <dbReference type="ARBA" id="ARBA00023047"/>
    </source>
</evidence>
<evidence type="ECO:0000256" key="3">
    <source>
        <dbReference type="ARBA" id="ARBA00022448"/>
    </source>
</evidence>
<dbReference type="AlphaFoldDB" id="A0A4V2PGU8"/>
<evidence type="ECO:0000256" key="9">
    <source>
        <dbReference type="ARBA" id="ARBA00023065"/>
    </source>
</evidence>
<dbReference type="InterPro" id="IPR049712">
    <property type="entry name" value="Poly_export"/>
</dbReference>
<comment type="subcellular location">
    <subcellularLocation>
        <location evidence="1">Cell outer membrane</location>
        <topology evidence="1">Multi-pass membrane protein</topology>
    </subcellularLocation>
</comment>
<keyword evidence="9" id="KW-0406">Ion transport</keyword>
<organism evidence="18 19">
    <name type="scientific">Thiogranum longum</name>
    <dbReference type="NCBI Taxonomy" id="1537524"/>
    <lineage>
        <taxon>Bacteria</taxon>
        <taxon>Pseudomonadati</taxon>
        <taxon>Pseudomonadota</taxon>
        <taxon>Gammaproteobacteria</taxon>
        <taxon>Chromatiales</taxon>
        <taxon>Ectothiorhodospiraceae</taxon>
        <taxon>Thiogranum</taxon>
    </lineage>
</organism>
<dbReference type="GO" id="GO:0046930">
    <property type="term" value="C:pore complex"/>
    <property type="evidence" value="ECO:0007669"/>
    <property type="project" value="UniProtKB-KW"/>
</dbReference>
<keyword evidence="7 15" id="KW-0732">Signal</keyword>
<dbReference type="GO" id="GO:0015159">
    <property type="term" value="F:polysaccharide transmembrane transporter activity"/>
    <property type="evidence" value="ECO:0007669"/>
    <property type="project" value="InterPro"/>
</dbReference>
<evidence type="ECO:0000256" key="15">
    <source>
        <dbReference type="SAM" id="SignalP"/>
    </source>
</evidence>
<evidence type="ECO:0000256" key="6">
    <source>
        <dbReference type="ARBA" id="ARBA00022692"/>
    </source>
</evidence>
<evidence type="ECO:0000313" key="18">
    <source>
        <dbReference type="EMBL" id="TCK18196.1"/>
    </source>
</evidence>
<evidence type="ECO:0000256" key="2">
    <source>
        <dbReference type="ARBA" id="ARBA00009450"/>
    </source>
</evidence>
<dbReference type="PROSITE" id="PS51257">
    <property type="entry name" value="PROKAR_LIPOPROTEIN"/>
    <property type="match status" value="1"/>
</dbReference>
<proteinExistence type="inferred from homology"/>
<evidence type="ECO:0000256" key="7">
    <source>
        <dbReference type="ARBA" id="ARBA00022729"/>
    </source>
</evidence>
<dbReference type="PANTHER" id="PTHR33619:SF3">
    <property type="entry name" value="POLYSACCHARIDE EXPORT PROTEIN GFCE-RELATED"/>
    <property type="match status" value="1"/>
</dbReference>
<keyword evidence="11" id="KW-0472">Membrane</keyword>
<reference evidence="18 19" key="1">
    <citation type="submission" date="2019-03" db="EMBL/GenBank/DDBJ databases">
        <title>Genomic Encyclopedia of Type Strains, Phase IV (KMG-IV): sequencing the most valuable type-strain genomes for metagenomic binning, comparative biology and taxonomic classification.</title>
        <authorList>
            <person name="Goeker M."/>
        </authorList>
    </citation>
    <scope>NUCLEOTIDE SEQUENCE [LARGE SCALE GENOMIC DNA]</scope>
    <source>
        <strain evidence="18 19">DSM 19610</strain>
    </source>
</reference>
<dbReference type="GO" id="GO:0006811">
    <property type="term" value="P:monoatomic ion transport"/>
    <property type="evidence" value="ECO:0007669"/>
    <property type="project" value="UniProtKB-KW"/>
</dbReference>
<dbReference type="EMBL" id="SMFX01000001">
    <property type="protein sequence ID" value="TCK18196.1"/>
    <property type="molecule type" value="Genomic_DNA"/>
</dbReference>
<evidence type="ECO:0000256" key="14">
    <source>
        <dbReference type="ARBA" id="ARBA00023288"/>
    </source>
</evidence>
<evidence type="ECO:0000259" key="17">
    <source>
        <dbReference type="Pfam" id="PF22461"/>
    </source>
</evidence>
<feature type="domain" description="Polysaccharide export protein N-terminal" evidence="16">
    <location>
        <begin position="46"/>
        <end position="116"/>
    </location>
</feature>
<feature type="chain" id="PRO_5020855331" evidence="15">
    <location>
        <begin position="21"/>
        <end position="212"/>
    </location>
</feature>
<evidence type="ECO:0000313" key="19">
    <source>
        <dbReference type="Proteomes" id="UP000295707"/>
    </source>
</evidence>
<keyword evidence="12" id="KW-0564">Palmitate</keyword>
<keyword evidence="5" id="KW-0762">Sugar transport</keyword>
<dbReference type="PANTHER" id="PTHR33619">
    <property type="entry name" value="POLYSACCHARIDE EXPORT PROTEIN GFCE-RELATED"/>
    <property type="match status" value="1"/>
</dbReference>
<dbReference type="Pfam" id="PF22461">
    <property type="entry name" value="SLBB_2"/>
    <property type="match status" value="1"/>
</dbReference>
<feature type="domain" description="SLBB" evidence="17">
    <location>
        <begin position="127"/>
        <end position="207"/>
    </location>
</feature>
<sequence>MRHFLETLLCLLIVAMTGCAGTSGTPNLPSESASGKGPGPSVLIGSYQMGVGDKVSVNVWENPELSIETPVRPDGKIAMPLIGEVMAAGKEPKQLAEDITAKLKAYVKYPNVTVMLTSIKGQEFLSRIRVTGSVEKDVSIEYQQGMTVLDAILEAGGLDLYANANGTKLHRKTEQGTQTFDIRVKDIMEKGDMKTNILLMPGDIITVPERFF</sequence>
<comment type="similarity">
    <text evidence="2">Belongs to the BexD/CtrA/VexA family.</text>
</comment>
<dbReference type="InterPro" id="IPR017477">
    <property type="entry name" value="PEP-CTERM_polysacc_export"/>
</dbReference>
<keyword evidence="8" id="KW-0625">Polysaccharide transport</keyword>
<keyword evidence="14" id="KW-0449">Lipoprotein</keyword>